<feature type="transmembrane region" description="Helical" evidence="2">
    <location>
        <begin position="21"/>
        <end position="42"/>
    </location>
</feature>
<evidence type="ECO:0000313" key="3">
    <source>
        <dbReference type="EMBL" id="CAK9099990.1"/>
    </source>
</evidence>
<proteinExistence type="predicted"/>
<keyword evidence="2" id="KW-1133">Transmembrane helix</keyword>
<evidence type="ECO:0000256" key="2">
    <source>
        <dbReference type="SAM" id="Phobius"/>
    </source>
</evidence>
<organism evidence="3 4">
    <name type="scientific">Durusdinium trenchii</name>
    <dbReference type="NCBI Taxonomy" id="1381693"/>
    <lineage>
        <taxon>Eukaryota</taxon>
        <taxon>Sar</taxon>
        <taxon>Alveolata</taxon>
        <taxon>Dinophyceae</taxon>
        <taxon>Suessiales</taxon>
        <taxon>Symbiodiniaceae</taxon>
        <taxon>Durusdinium</taxon>
    </lineage>
</organism>
<keyword evidence="2" id="KW-0472">Membrane</keyword>
<sequence length="259" mass="28313">MRCVLCRLAAIRFLIFRFRPNVWYFGLVLLARGPLLSMPGVIATNMPSLQLTLMHMILLGSLCLQLWFLPWKSPILNLVDGVSVSLLVMLLAGSLGYADSSGEDAARVLSLFGTVISSLMVVILGGMVMLGLTALIYRSALGSSKELRIMNLGKVPEEKDVFQSLLDVATFLKEDGQGKEATFIKDLSNLSTYDIGTITRAINILADDLNMTLSHGSLRKSSSRRIATGTRTFRTQGLEGTCGHQKLKPNGRYANSRGE</sequence>
<dbReference type="EMBL" id="CAXAMN010026025">
    <property type="protein sequence ID" value="CAK9099990.1"/>
    <property type="molecule type" value="Genomic_DNA"/>
</dbReference>
<name>A0ABP0RHC8_9DINO</name>
<feature type="region of interest" description="Disordered" evidence="1">
    <location>
        <begin position="240"/>
        <end position="259"/>
    </location>
</feature>
<feature type="transmembrane region" description="Helical" evidence="2">
    <location>
        <begin position="75"/>
        <end position="97"/>
    </location>
</feature>
<reference evidence="3 4" key="1">
    <citation type="submission" date="2024-02" db="EMBL/GenBank/DDBJ databases">
        <authorList>
            <person name="Chen Y."/>
            <person name="Shah S."/>
            <person name="Dougan E. K."/>
            <person name="Thang M."/>
            <person name="Chan C."/>
        </authorList>
    </citation>
    <scope>NUCLEOTIDE SEQUENCE [LARGE SCALE GENOMIC DNA]</scope>
</reference>
<feature type="transmembrane region" description="Helical" evidence="2">
    <location>
        <begin position="109"/>
        <end position="137"/>
    </location>
</feature>
<keyword evidence="2" id="KW-0812">Transmembrane</keyword>
<protein>
    <submittedName>
        <fullName evidence="3">Uncharacterized protein</fullName>
    </submittedName>
</protein>
<gene>
    <name evidence="3" type="ORF">CCMP2556_LOCUS47289</name>
</gene>
<keyword evidence="4" id="KW-1185">Reference proteome</keyword>
<accession>A0ABP0RHC8</accession>
<feature type="transmembrane region" description="Helical" evidence="2">
    <location>
        <begin position="48"/>
        <end position="68"/>
    </location>
</feature>
<comment type="caution">
    <text evidence="3">The sequence shown here is derived from an EMBL/GenBank/DDBJ whole genome shotgun (WGS) entry which is preliminary data.</text>
</comment>
<dbReference type="Proteomes" id="UP001642484">
    <property type="component" value="Unassembled WGS sequence"/>
</dbReference>
<evidence type="ECO:0000313" key="4">
    <source>
        <dbReference type="Proteomes" id="UP001642484"/>
    </source>
</evidence>
<evidence type="ECO:0000256" key="1">
    <source>
        <dbReference type="SAM" id="MobiDB-lite"/>
    </source>
</evidence>